<keyword evidence="5" id="KW-1003">Cell membrane</keyword>
<protein>
    <recommendedName>
        <fullName evidence="3">Protein TonB</fullName>
    </recommendedName>
</protein>
<feature type="region of interest" description="Disordered" evidence="12">
    <location>
        <begin position="250"/>
        <end position="293"/>
    </location>
</feature>
<dbReference type="RefSeq" id="WP_211927079.1">
    <property type="nucleotide sequence ID" value="NZ_JAGQFT020000017.1"/>
</dbReference>
<keyword evidence="11" id="KW-0472">Membrane</keyword>
<gene>
    <name evidence="15" type="ORF">KB893_017675</name>
    <name evidence="14" type="ORF">KB893_11655</name>
</gene>
<keyword evidence="16" id="KW-1185">Reference proteome</keyword>
<dbReference type="PROSITE" id="PS52015">
    <property type="entry name" value="TONB_CTD"/>
    <property type="match status" value="1"/>
</dbReference>
<keyword evidence="7" id="KW-0812">Transmembrane</keyword>
<dbReference type="PANTHER" id="PTHR33446">
    <property type="entry name" value="PROTEIN TONB-RELATED"/>
    <property type="match status" value="1"/>
</dbReference>
<organism evidence="14">
    <name type="scientific">Coralloluteibacterium stylophorae</name>
    <dbReference type="NCBI Taxonomy" id="1776034"/>
    <lineage>
        <taxon>Bacteria</taxon>
        <taxon>Pseudomonadati</taxon>
        <taxon>Pseudomonadota</taxon>
        <taxon>Gammaproteobacteria</taxon>
        <taxon>Lysobacterales</taxon>
        <taxon>Lysobacteraceae</taxon>
        <taxon>Coralloluteibacterium</taxon>
    </lineage>
</organism>
<dbReference type="InterPro" id="IPR006260">
    <property type="entry name" value="TonB/TolA_C"/>
</dbReference>
<evidence type="ECO:0000256" key="12">
    <source>
        <dbReference type="SAM" id="MobiDB-lite"/>
    </source>
</evidence>
<evidence type="ECO:0000256" key="7">
    <source>
        <dbReference type="ARBA" id="ARBA00022692"/>
    </source>
</evidence>
<keyword evidence="6" id="KW-0997">Cell inner membrane</keyword>
<dbReference type="GO" id="GO:0055085">
    <property type="term" value="P:transmembrane transport"/>
    <property type="evidence" value="ECO:0007669"/>
    <property type="project" value="InterPro"/>
</dbReference>
<evidence type="ECO:0000256" key="11">
    <source>
        <dbReference type="ARBA" id="ARBA00023136"/>
    </source>
</evidence>
<evidence type="ECO:0000313" key="16">
    <source>
        <dbReference type="Proteomes" id="UP000675747"/>
    </source>
</evidence>
<evidence type="ECO:0000256" key="5">
    <source>
        <dbReference type="ARBA" id="ARBA00022475"/>
    </source>
</evidence>
<evidence type="ECO:0000256" key="2">
    <source>
        <dbReference type="ARBA" id="ARBA00006555"/>
    </source>
</evidence>
<comment type="subcellular location">
    <subcellularLocation>
        <location evidence="1">Cell inner membrane</location>
        <topology evidence="1">Single-pass membrane protein</topology>
        <orientation evidence="1">Periplasmic side</orientation>
    </subcellularLocation>
</comment>
<evidence type="ECO:0000313" key="15">
    <source>
        <dbReference type="EMBL" id="MBS7458966.1"/>
    </source>
</evidence>
<dbReference type="AlphaFoldDB" id="A0A8J7VWD5"/>
<evidence type="ECO:0000313" key="14">
    <source>
        <dbReference type="EMBL" id="MBR0563161.1"/>
    </source>
</evidence>
<dbReference type="InterPro" id="IPR037682">
    <property type="entry name" value="TonB_C"/>
</dbReference>
<dbReference type="PROSITE" id="PS51257">
    <property type="entry name" value="PROKAR_LIPOPROTEIN"/>
    <property type="match status" value="1"/>
</dbReference>
<reference evidence="15 16" key="1">
    <citation type="journal article" date="2021" name="Microbiol. Resour. Announc.">
        <title>Draft Genome Sequence of Coralloluteibacterium stylophorae LMG 29479T.</title>
        <authorList>
            <person name="Karlyshev A.V."/>
            <person name="Kudryashova E.B."/>
            <person name="Ariskina E.V."/>
            <person name="Conroy A.P."/>
            <person name="Abidueva E.Y."/>
        </authorList>
    </citation>
    <scope>NUCLEOTIDE SEQUENCE [LARGE SCALE GENOMIC DNA]</scope>
    <source>
        <strain evidence="15 16">LMG 29479</strain>
    </source>
</reference>
<feature type="region of interest" description="Disordered" evidence="12">
    <location>
        <begin position="30"/>
        <end position="82"/>
    </location>
</feature>
<feature type="compositionally biased region" description="Low complexity" evidence="12">
    <location>
        <begin position="65"/>
        <end position="78"/>
    </location>
</feature>
<evidence type="ECO:0000259" key="13">
    <source>
        <dbReference type="PROSITE" id="PS52015"/>
    </source>
</evidence>
<accession>A0A8J7VWD5</accession>
<dbReference type="SUPFAM" id="SSF74653">
    <property type="entry name" value="TolA/TonB C-terminal domain"/>
    <property type="match status" value="1"/>
</dbReference>
<comment type="similarity">
    <text evidence="2">Belongs to the TonB family.</text>
</comment>
<feature type="domain" description="TonB C-terminal" evidence="13">
    <location>
        <begin position="273"/>
        <end position="357"/>
    </location>
</feature>
<dbReference type="Gene3D" id="3.30.2420.10">
    <property type="entry name" value="TonB"/>
    <property type="match status" value="1"/>
</dbReference>
<dbReference type="EMBL" id="JAGQFT010000104">
    <property type="protein sequence ID" value="MBR0563161.1"/>
    <property type="molecule type" value="Genomic_DNA"/>
</dbReference>
<dbReference type="GO" id="GO:0015031">
    <property type="term" value="P:protein transport"/>
    <property type="evidence" value="ECO:0007669"/>
    <property type="project" value="UniProtKB-KW"/>
</dbReference>
<dbReference type="NCBIfam" id="TIGR01352">
    <property type="entry name" value="tonB_Cterm"/>
    <property type="match status" value="1"/>
</dbReference>
<evidence type="ECO:0000256" key="8">
    <source>
        <dbReference type="ARBA" id="ARBA00022737"/>
    </source>
</evidence>
<evidence type="ECO:0000256" key="4">
    <source>
        <dbReference type="ARBA" id="ARBA00022448"/>
    </source>
</evidence>
<evidence type="ECO:0000256" key="6">
    <source>
        <dbReference type="ARBA" id="ARBA00022519"/>
    </source>
</evidence>
<reference evidence="14" key="2">
    <citation type="submission" date="2021-04" db="EMBL/GenBank/DDBJ databases">
        <authorList>
            <person name="Karlyshev A.V."/>
        </authorList>
    </citation>
    <scope>NUCLEOTIDE SEQUENCE</scope>
    <source>
        <strain evidence="14">LMG 29479</strain>
    </source>
</reference>
<evidence type="ECO:0000256" key="3">
    <source>
        <dbReference type="ARBA" id="ARBA00022362"/>
    </source>
</evidence>
<feature type="compositionally biased region" description="Low complexity" evidence="12">
    <location>
        <begin position="253"/>
        <end position="275"/>
    </location>
</feature>
<dbReference type="EMBL" id="JAGQFT020000017">
    <property type="protein sequence ID" value="MBS7458966.1"/>
    <property type="molecule type" value="Genomic_DNA"/>
</dbReference>
<evidence type="ECO:0000256" key="1">
    <source>
        <dbReference type="ARBA" id="ARBA00004383"/>
    </source>
</evidence>
<keyword evidence="8" id="KW-0677">Repeat</keyword>
<keyword evidence="4" id="KW-0813">Transport</keyword>
<dbReference type="GO" id="GO:0031992">
    <property type="term" value="F:energy transducer activity"/>
    <property type="evidence" value="ECO:0007669"/>
    <property type="project" value="TreeGrafter"/>
</dbReference>
<name>A0A8J7VWD5_9GAMM</name>
<dbReference type="PANTHER" id="PTHR33446:SF8">
    <property type="entry name" value="PROTEIN TONB"/>
    <property type="match status" value="1"/>
</dbReference>
<dbReference type="Pfam" id="PF03544">
    <property type="entry name" value="TonB_C"/>
    <property type="match status" value="1"/>
</dbReference>
<dbReference type="InterPro" id="IPR051045">
    <property type="entry name" value="TonB-dependent_transducer"/>
</dbReference>
<evidence type="ECO:0000256" key="10">
    <source>
        <dbReference type="ARBA" id="ARBA00022989"/>
    </source>
</evidence>
<dbReference type="Proteomes" id="UP000675747">
    <property type="component" value="Unassembled WGS sequence"/>
</dbReference>
<proteinExistence type="inferred from homology"/>
<sequence>MQIRTDTTGRRGRLALALAIMGMIAGCSNQEAPTEATAPASDAGAPQAGPATPPPPPSTEERTAQAEGAVEAAAESLAGQSPEALLENARTARGEQRLYAPSGDNAVEYYLALREKAPEDPAVSGALADLFPYVLIAAEQHIARNDLVEAERLYMLMQRMDAEAPALDRIGQSITRAQTAAERRAEEEARRVAQAEAQQAQQAQQQVQARQSEEAARLQEQLAEARRQAEAAQAEAARLEEERAAAVARARELAAQQASEQSASGGSAPAAAPTRRAPEIVSAPPPRYPPEALRAGTTGEVTVEFTVQPDGSVAQARVVSSRPSRIFDREALSAVRDWRFENTEEPITLRRTIAFQP</sequence>
<dbReference type="GO" id="GO:0098797">
    <property type="term" value="C:plasma membrane protein complex"/>
    <property type="evidence" value="ECO:0007669"/>
    <property type="project" value="TreeGrafter"/>
</dbReference>
<comment type="caution">
    <text evidence="14">The sequence shown here is derived from an EMBL/GenBank/DDBJ whole genome shotgun (WGS) entry which is preliminary data.</text>
</comment>
<keyword evidence="10" id="KW-1133">Transmembrane helix</keyword>
<evidence type="ECO:0000256" key="9">
    <source>
        <dbReference type="ARBA" id="ARBA00022927"/>
    </source>
</evidence>
<keyword evidence="9" id="KW-0653">Protein transport</keyword>